<protein>
    <submittedName>
        <fullName evidence="1">WYL domain-containing protein</fullName>
    </submittedName>
</protein>
<keyword evidence="2" id="KW-1185">Reference proteome</keyword>
<dbReference type="RefSeq" id="WP_207026580.1">
    <property type="nucleotide sequence ID" value="NZ_JAFLNM010000001.1"/>
</dbReference>
<dbReference type="PROSITE" id="PS52050">
    <property type="entry name" value="WYL"/>
    <property type="match status" value="1"/>
</dbReference>
<sequence length="96" mass="10686">MEDLISEAIENQKIIEFDYDGYSRTVEPHCLGVSTAGNTVLRAYQVDGFSSSGRMGWKLYDLNNADGLEILTETFNGPRDGYNPDDKAMDEIICAL</sequence>
<organism evidence="1 2">
    <name type="scientific">Flagellimonas profundi</name>
    <dbReference type="NCBI Taxonomy" id="2915620"/>
    <lineage>
        <taxon>Bacteria</taxon>
        <taxon>Pseudomonadati</taxon>
        <taxon>Bacteroidota</taxon>
        <taxon>Flavobacteriia</taxon>
        <taxon>Flavobacteriales</taxon>
        <taxon>Flavobacteriaceae</taxon>
        <taxon>Flagellimonas</taxon>
    </lineage>
</organism>
<evidence type="ECO:0000313" key="1">
    <source>
        <dbReference type="EMBL" id="MBO0341014.1"/>
    </source>
</evidence>
<gene>
    <name evidence="1" type="ORF">J0654_05125</name>
</gene>
<dbReference type="Proteomes" id="UP000664807">
    <property type="component" value="Unassembled WGS sequence"/>
</dbReference>
<reference evidence="1 2" key="1">
    <citation type="submission" date="2021-03" db="EMBL/GenBank/DDBJ databases">
        <title>Muricauda lutimaris sp. nov. and Muricauda ruestringensis sp. nov, two marine members of the Flavobacteriaceae isolated from deep sea sediments of Western Pacific.</title>
        <authorList>
            <person name="Zhao S."/>
            <person name="Liu R."/>
        </authorList>
    </citation>
    <scope>NUCLEOTIDE SEQUENCE [LARGE SCALE GENOMIC DNA]</scope>
    <source>
        <strain evidence="1 2">BC31-3-A3</strain>
    </source>
</reference>
<proteinExistence type="predicted"/>
<name>A0ABS3FCW9_9FLAO</name>
<dbReference type="EMBL" id="JAFLNM010000001">
    <property type="protein sequence ID" value="MBO0341014.1"/>
    <property type="molecule type" value="Genomic_DNA"/>
</dbReference>
<comment type="caution">
    <text evidence="1">The sequence shown here is derived from an EMBL/GenBank/DDBJ whole genome shotgun (WGS) entry which is preliminary data.</text>
</comment>
<evidence type="ECO:0000313" key="2">
    <source>
        <dbReference type="Proteomes" id="UP000664807"/>
    </source>
</evidence>
<accession>A0ABS3FCW9</accession>